<dbReference type="PROSITE" id="PS50943">
    <property type="entry name" value="HTH_CROC1"/>
    <property type="match status" value="1"/>
</dbReference>
<evidence type="ECO:0000313" key="2">
    <source>
        <dbReference type="EMBL" id="DAD94390.1"/>
    </source>
</evidence>
<evidence type="ECO:0000259" key="1">
    <source>
        <dbReference type="PROSITE" id="PS50943"/>
    </source>
</evidence>
<name>A0A8S5NI50_9CAUD</name>
<dbReference type="EMBL" id="BK015176">
    <property type="protein sequence ID" value="DAD94390.1"/>
    <property type="molecule type" value="Genomic_DNA"/>
</dbReference>
<dbReference type="Gene3D" id="1.10.260.40">
    <property type="entry name" value="lambda repressor-like DNA-binding domains"/>
    <property type="match status" value="1"/>
</dbReference>
<dbReference type="InterPro" id="IPR010982">
    <property type="entry name" value="Lambda_DNA-bd_dom_sf"/>
</dbReference>
<accession>A0A8S5NI50</accession>
<dbReference type="Pfam" id="PF01381">
    <property type="entry name" value="HTH_3"/>
    <property type="match status" value="1"/>
</dbReference>
<sequence>MKNADSQELLLELRAIIAKNKIPKKLIADKLNISPSALTSRLNQKNISIDTLLELCKAIGVDMNIDFSPSDTE</sequence>
<dbReference type="SUPFAM" id="SSF47413">
    <property type="entry name" value="lambda repressor-like DNA-binding domains"/>
    <property type="match status" value="1"/>
</dbReference>
<dbReference type="InterPro" id="IPR001387">
    <property type="entry name" value="Cro/C1-type_HTH"/>
</dbReference>
<feature type="domain" description="HTH cro/C1-type" evidence="1">
    <location>
        <begin position="13"/>
        <end position="67"/>
    </location>
</feature>
<reference evidence="2" key="1">
    <citation type="journal article" date="2021" name="Proc. Natl. Acad. Sci. U.S.A.">
        <title>A Catalog of Tens of Thousands of Viruses from Human Metagenomes Reveals Hidden Associations with Chronic Diseases.</title>
        <authorList>
            <person name="Tisza M.J."/>
            <person name="Buck C.B."/>
        </authorList>
    </citation>
    <scope>NUCLEOTIDE SEQUENCE</scope>
    <source>
        <strain evidence="2">CttFh17</strain>
    </source>
</reference>
<organism evidence="2">
    <name type="scientific">Siphoviridae sp. cttFh17</name>
    <dbReference type="NCBI Taxonomy" id="2826491"/>
    <lineage>
        <taxon>Viruses</taxon>
        <taxon>Duplodnaviria</taxon>
        <taxon>Heunggongvirae</taxon>
        <taxon>Uroviricota</taxon>
        <taxon>Caudoviricetes</taxon>
    </lineage>
</organism>
<dbReference type="GO" id="GO:0003677">
    <property type="term" value="F:DNA binding"/>
    <property type="evidence" value="ECO:0007669"/>
    <property type="project" value="InterPro"/>
</dbReference>
<proteinExistence type="predicted"/>
<protein>
    <submittedName>
        <fullName evidence="2">SOS-response transcriptional repressor</fullName>
    </submittedName>
</protein>